<feature type="region of interest" description="Disordered" evidence="1">
    <location>
        <begin position="498"/>
        <end position="520"/>
    </location>
</feature>
<keyword evidence="4" id="KW-1185">Reference proteome</keyword>
<reference evidence="3 4" key="1">
    <citation type="journal article" date="2018" name="Mol. Ecol.">
        <title>The obligate alkalophilic soda-lake fungus Sodiomyces alkalinus has shifted to a protein diet.</title>
        <authorList>
            <person name="Grum-Grzhimaylo A.A."/>
            <person name="Falkoski D.L."/>
            <person name="van den Heuvel J."/>
            <person name="Valero-Jimenez C.A."/>
            <person name="Min B."/>
            <person name="Choi I.G."/>
            <person name="Lipzen A."/>
            <person name="Daum C.G."/>
            <person name="Aanen D.K."/>
            <person name="Tsang A."/>
            <person name="Henrissat B."/>
            <person name="Bilanenko E.N."/>
            <person name="de Vries R.P."/>
            <person name="van Kan J.A.L."/>
            <person name="Grigoriev I.V."/>
            <person name="Debets A.J.M."/>
        </authorList>
    </citation>
    <scope>NUCLEOTIDE SEQUENCE [LARGE SCALE GENOMIC DNA]</scope>
    <source>
        <strain evidence="3 4">F11</strain>
    </source>
</reference>
<dbReference type="InterPro" id="IPR057684">
    <property type="entry name" value="DUF7924"/>
</dbReference>
<feature type="compositionally biased region" description="Basic and acidic residues" evidence="1">
    <location>
        <begin position="251"/>
        <end position="264"/>
    </location>
</feature>
<feature type="region of interest" description="Disordered" evidence="1">
    <location>
        <begin position="690"/>
        <end position="736"/>
    </location>
</feature>
<organism evidence="3 4">
    <name type="scientific">Sodiomyces alkalinus (strain CBS 110278 / VKM F-3762 / F11)</name>
    <name type="common">Alkaliphilic filamentous fungus</name>
    <dbReference type="NCBI Taxonomy" id="1314773"/>
    <lineage>
        <taxon>Eukaryota</taxon>
        <taxon>Fungi</taxon>
        <taxon>Dikarya</taxon>
        <taxon>Ascomycota</taxon>
        <taxon>Pezizomycotina</taxon>
        <taxon>Sordariomycetes</taxon>
        <taxon>Hypocreomycetidae</taxon>
        <taxon>Glomerellales</taxon>
        <taxon>Plectosphaerellaceae</taxon>
        <taxon>Sodiomyces</taxon>
    </lineage>
</organism>
<dbReference type="EMBL" id="ML119062">
    <property type="protein sequence ID" value="ROT35225.1"/>
    <property type="molecule type" value="Genomic_DNA"/>
</dbReference>
<feature type="domain" description="DUF7924" evidence="2">
    <location>
        <begin position="511"/>
        <end position="678"/>
    </location>
</feature>
<feature type="region of interest" description="Disordered" evidence="1">
    <location>
        <begin position="383"/>
        <end position="436"/>
    </location>
</feature>
<name>A0A3N2PL26_SODAK</name>
<evidence type="ECO:0000313" key="3">
    <source>
        <dbReference type="EMBL" id="ROT35225.1"/>
    </source>
</evidence>
<dbReference type="Pfam" id="PF25545">
    <property type="entry name" value="DUF7924"/>
    <property type="match status" value="1"/>
</dbReference>
<accession>A0A3N2PL26</accession>
<dbReference type="RefSeq" id="XP_028463031.1">
    <property type="nucleotide sequence ID" value="XM_028615211.1"/>
</dbReference>
<feature type="compositionally biased region" description="Low complexity" evidence="1">
    <location>
        <begin position="421"/>
        <end position="430"/>
    </location>
</feature>
<gene>
    <name evidence="3" type="ORF">SODALDRAFT_382142</name>
</gene>
<evidence type="ECO:0000259" key="2">
    <source>
        <dbReference type="Pfam" id="PF25545"/>
    </source>
</evidence>
<dbReference type="PANTHER" id="PTHR42470">
    <property type="entry name" value="VAST DOMAIN-CONTAINING PROTEIN"/>
    <property type="match status" value="1"/>
</dbReference>
<feature type="compositionally biased region" description="Polar residues" evidence="1">
    <location>
        <begin position="698"/>
        <end position="707"/>
    </location>
</feature>
<proteinExistence type="predicted"/>
<dbReference type="AlphaFoldDB" id="A0A3N2PL26"/>
<dbReference type="PANTHER" id="PTHR42470:SF1">
    <property type="entry name" value="VAST DOMAIN-CONTAINING PROTEIN"/>
    <property type="match status" value="1"/>
</dbReference>
<dbReference type="OrthoDB" id="5233438at2759"/>
<dbReference type="GeneID" id="39583688"/>
<dbReference type="Proteomes" id="UP000272025">
    <property type="component" value="Unassembled WGS sequence"/>
</dbReference>
<feature type="region of interest" description="Disordered" evidence="1">
    <location>
        <begin position="285"/>
        <end position="313"/>
    </location>
</feature>
<feature type="region of interest" description="Disordered" evidence="1">
    <location>
        <begin position="235"/>
        <end position="272"/>
    </location>
</feature>
<protein>
    <recommendedName>
        <fullName evidence="2">DUF7924 domain-containing protein</fullName>
    </recommendedName>
</protein>
<sequence>MLATFINVQTNLVSIEDLCNNRIAHNPRTEASIRRRVARELEFSETGVGITLEDDKELNGYILVRINRLGSERGKFKKKKTGFLAVGVKTRQVEAKLPNFRSDTGRPYLKLRHLGKLRRAAGQNYTNISTHPHPSFLCIIANHSLLSVGIRYITASQPPTGPALTSEQPASKYYEYQLPQLPLTPYEAPSRKQAACPTIQQSRNSFPLLPTTKHPAALIRSCSWPALGSPKYKKVMDDGVSKSPTSRHLARHEPSEKRRRDTAPETHPLPAAKRARLENTEALQPGVDDEESEQAPNQAILQQPKPRPPRRPYAASFLKHCVDPVDLSPPPDSLNTFVSQWLESVGSDGEKRCRSDSYLDVSYDHNPVSRQLTRSAPEMAYNRDVDGFTVPPTPVSTGSRSRRHNADAGSAVSSDLTRATSNSSRSSSKSLVEGGSYRDDNLVANGIYLRAVHDPIPEHVADLVDHVGRDRDSPGPSLDEIRGDPELYALAAGAAETDTLRTSSDGHRTGTNPRVRNPVPDMLYGYNRPRAFPDQAAQLISMGETNGVANSQGLMYPFFVIEFKGDGPSGAGSLWVATNQCLGGSASCVKVAERLNQHLRDCKSDKIRPVNSAAFSVAMTASEARLHISWKHDELSYYMANVKSFLLQDPEHYLRFRKYVRNIIDWGQDKRLNEIRESLNTLLEEGRKKAFEAAKSRQPPSEGSATNESKKHKSSSSHRDSSRSDSGQGQGRVEED</sequence>
<evidence type="ECO:0000313" key="4">
    <source>
        <dbReference type="Proteomes" id="UP000272025"/>
    </source>
</evidence>
<evidence type="ECO:0000256" key="1">
    <source>
        <dbReference type="SAM" id="MobiDB-lite"/>
    </source>
</evidence>
<dbReference type="STRING" id="1314773.A0A3N2PL26"/>
<feature type="compositionally biased region" description="Polar residues" evidence="1">
    <location>
        <begin position="411"/>
        <end position="420"/>
    </location>
</feature>